<keyword evidence="2" id="KW-0472">Membrane</keyword>
<evidence type="ECO:0000313" key="3">
    <source>
        <dbReference type="EMBL" id="MBB6049475.1"/>
    </source>
</evidence>
<feature type="region of interest" description="Disordered" evidence="1">
    <location>
        <begin position="50"/>
        <end position="94"/>
    </location>
</feature>
<reference evidence="3 4" key="1">
    <citation type="submission" date="2020-08" db="EMBL/GenBank/DDBJ databases">
        <title>Genomic Encyclopedia of Type Strains, Phase IV (KMG-IV): sequencing the most valuable type-strain genomes for metagenomic binning, comparative biology and taxonomic classification.</title>
        <authorList>
            <person name="Goeker M."/>
        </authorList>
    </citation>
    <scope>NUCLEOTIDE SEQUENCE [LARGE SCALE GENOMIC DNA]</scope>
    <source>
        <strain evidence="3 4">DSM 23562</strain>
    </source>
</reference>
<evidence type="ECO:0000313" key="4">
    <source>
        <dbReference type="Proteomes" id="UP000520814"/>
    </source>
</evidence>
<dbReference type="Proteomes" id="UP000520814">
    <property type="component" value="Unassembled WGS sequence"/>
</dbReference>
<comment type="caution">
    <text evidence="3">The sequence shown here is derived from an EMBL/GenBank/DDBJ whole genome shotgun (WGS) entry which is preliminary data.</text>
</comment>
<keyword evidence="4" id="KW-1185">Reference proteome</keyword>
<evidence type="ECO:0000256" key="2">
    <source>
        <dbReference type="SAM" id="Phobius"/>
    </source>
</evidence>
<keyword evidence="2" id="KW-1133">Transmembrane helix</keyword>
<proteinExistence type="predicted"/>
<dbReference type="AlphaFoldDB" id="A0A7W9SMQ1"/>
<dbReference type="EMBL" id="JACHGW010000001">
    <property type="protein sequence ID" value="MBB6049475.1"/>
    <property type="molecule type" value="Genomic_DNA"/>
</dbReference>
<keyword evidence="2" id="KW-0812">Transmembrane</keyword>
<feature type="transmembrane region" description="Helical" evidence="2">
    <location>
        <begin position="12"/>
        <end position="34"/>
    </location>
</feature>
<dbReference type="RefSeq" id="WP_184193076.1">
    <property type="nucleotide sequence ID" value="NZ_JACHGW010000001.1"/>
</dbReference>
<sequence>MRLGYSYRLSQYAFGLGVLALVVAGGVIFFLNLITLRTEQFQTKLSTRLAQATPVEEQEEATPPSPSPEASPSPEPARGGKPPKSAVASPPRERSLTRLAALQTVRMLRPLALYLLLTGVALVLLRSAKKQEPSLAFAGEEHNLNLVPVEGAASPAPSSAPPDMLDT</sequence>
<organism evidence="3 4">
    <name type="scientific">Armatimonas rosea</name>
    <dbReference type="NCBI Taxonomy" id="685828"/>
    <lineage>
        <taxon>Bacteria</taxon>
        <taxon>Bacillati</taxon>
        <taxon>Armatimonadota</taxon>
        <taxon>Armatimonadia</taxon>
        <taxon>Armatimonadales</taxon>
        <taxon>Armatimonadaceae</taxon>
        <taxon>Armatimonas</taxon>
    </lineage>
</organism>
<protein>
    <submittedName>
        <fullName evidence="3">Uncharacterized protein</fullName>
    </submittedName>
</protein>
<evidence type="ECO:0000256" key="1">
    <source>
        <dbReference type="SAM" id="MobiDB-lite"/>
    </source>
</evidence>
<accession>A0A7W9SMQ1</accession>
<gene>
    <name evidence="3" type="ORF">HNQ39_001237</name>
</gene>
<feature type="compositionally biased region" description="Pro residues" evidence="1">
    <location>
        <begin position="63"/>
        <end position="75"/>
    </location>
</feature>
<name>A0A7W9SMQ1_ARMRO</name>